<feature type="domain" description="Xylose isomerase-like TIM barrel" evidence="1">
    <location>
        <begin position="25"/>
        <end position="311"/>
    </location>
</feature>
<dbReference type="VEuPathDB" id="FungiDB:An08g03840"/>
<dbReference type="VEuPathDB" id="FungiDB:ASPNIDRAFT2_1140321"/>
<dbReference type="Proteomes" id="UP000068243">
    <property type="component" value="Unassembled WGS sequence"/>
</dbReference>
<dbReference type="AlphaFoldDB" id="A0A100II61"/>
<keyword evidence="2" id="KW-0223">Dioxygenase</keyword>
<dbReference type="VEuPathDB" id="FungiDB:M747DRAFT_371921"/>
<dbReference type="InterPro" id="IPR036237">
    <property type="entry name" value="Xyl_isomerase-like_sf"/>
</dbReference>
<proteinExistence type="predicted"/>
<comment type="caution">
    <text evidence="2">The sequence shown here is derived from an EMBL/GenBank/DDBJ whole genome shotgun (WGS) entry which is preliminary data.</text>
</comment>
<dbReference type="PANTHER" id="PTHR12110">
    <property type="entry name" value="HYDROXYPYRUVATE ISOMERASE"/>
    <property type="match status" value="1"/>
</dbReference>
<dbReference type="Pfam" id="PF01261">
    <property type="entry name" value="AP_endonuc_2"/>
    <property type="match status" value="1"/>
</dbReference>
<protein>
    <submittedName>
        <fullName evidence="2">4-hydroxyphenylpyruvate dioxygenase</fullName>
    </submittedName>
</protein>
<dbReference type="OMA" id="HIDTWEA"/>
<dbReference type="EMBL" id="BCMY01000006">
    <property type="protein sequence ID" value="GAQ41659.1"/>
    <property type="molecule type" value="Genomic_DNA"/>
</dbReference>
<dbReference type="VEuPathDB" id="FungiDB:ATCC64974_103350"/>
<dbReference type="PaxDb" id="5061-CADANGAP00006579"/>
<sequence length="371" mass="41647">MPNRLGIASMSLGRPGIHSLPWKLHEAARHGYSGIELFFDDLDHYANTHFNGSHIAAAHAVHALCTTLNLTIICLQPFSFFEGLVDRKQTEYLLTVKLPTWFQLARILDTDMIQVPSNFAPAQQTTGDRDVIVGDLQRLADIGLAQSPPFRFVYEALAWGTRVNLWDEAYEIVEAVDRPNFGICLDTFNLAGRVYAHPGRKDGKTVNAEADLAASLKKLRETVDVKKVFYVQVVDGERLDRPLDETHPFHVEGQPVRMNWSRNARLFAFEEDRGGYLPIEETARAFFDTGFEGWVSLELFSRTLAEKGTGVVTEHARRGLESWKELCRRLQFKGAEPGLDFVPGEVKVQSVAVGNGKAKVEEEMGAVQHRL</sequence>
<accession>A0A100II61</accession>
<dbReference type="PANTHER" id="PTHR12110:SF21">
    <property type="entry name" value="XYLOSE ISOMERASE-LIKE TIM BARREL DOMAIN-CONTAINING PROTEIN"/>
    <property type="match status" value="1"/>
</dbReference>
<dbReference type="InterPro" id="IPR050312">
    <property type="entry name" value="IolE/XylAMocC-like"/>
</dbReference>
<keyword evidence="2" id="KW-0560">Oxidoreductase</keyword>
<reference evidence="3" key="1">
    <citation type="journal article" date="2016" name="Genome Announc.">
        <title>Draft genome sequence of Aspergillus niger strain An76.</title>
        <authorList>
            <person name="Gong W."/>
            <person name="Cheng Z."/>
            <person name="Zhang H."/>
            <person name="Liu L."/>
            <person name="Gao P."/>
            <person name="Wang L."/>
        </authorList>
    </citation>
    <scope>NUCLEOTIDE SEQUENCE [LARGE SCALE GENOMIC DNA]</scope>
    <source>
        <strain evidence="3">An76</strain>
    </source>
</reference>
<evidence type="ECO:0000313" key="2">
    <source>
        <dbReference type="EMBL" id="GAQ41659.1"/>
    </source>
</evidence>
<gene>
    <name evidence="2" type="ORF">ABL_04324</name>
</gene>
<dbReference type="OrthoDB" id="5360893at2759"/>
<keyword evidence="2" id="KW-0670">Pyruvate</keyword>
<dbReference type="GO" id="GO:0051213">
    <property type="term" value="F:dioxygenase activity"/>
    <property type="evidence" value="ECO:0007669"/>
    <property type="project" value="UniProtKB-KW"/>
</dbReference>
<dbReference type="SUPFAM" id="SSF51658">
    <property type="entry name" value="Xylose isomerase-like"/>
    <property type="match status" value="1"/>
</dbReference>
<evidence type="ECO:0000259" key="1">
    <source>
        <dbReference type="Pfam" id="PF01261"/>
    </source>
</evidence>
<organism evidence="2 3">
    <name type="scientific">Aspergillus niger</name>
    <dbReference type="NCBI Taxonomy" id="5061"/>
    <lineage>
        <taxon>Eukaryota</taxon>
        <taxon>Fungi</taxon>
        <taxon>Dikarya</taxon>
        <taxon>Ascomycota</taxon>
        <taxon>Pezizomycotina</taxon>
        <taxon>Eurotiomycetes</taxon>
        <taxon>Eurotiomycetidae</taxon>
        <taxon>Eurotiales</taxon>
        <taxon>Aspergillaceae</taxon>
        <taxon>Aspergillus</taxon>
        <taxon>Aspergillus subgen. Circumdati</taxon>
    </lineage>
</organism>
<dbReference type="InterPro" id="IPR013022">
    <property type="entry name" value="Xyl_isomerase-like_TIM-brl"/>
</dbReference>
<dbReference type="Gene3D" id="3.20.20.150">
    <property type="entry name" value="Divalent-metal-dependent TIM barrel enzymes"/>
    <property type="match status" value="1"/>
</dbReference>
<name>A0A100II61_ASPNG</name>
<evidence type="ECO:0000313" key="3">
    <source>
        <dbReference type="Proteomes" id="UP000068243"/>
    </source>
</evidence>